<evidence type="ECO:0000313" key="3">
    <source>
        <dbReference type="Proteomes" id="UP000053259"/>
    </source>
</evidence>
<accession>A0A0D1YL83</accession>
<evidence type="ECO:0000313" key="2">
    <source>
        <dbReference type="EMBL" id="KIW01562.1"/>
    </source>
</evidence>
<evidence type="ECO:0000256" key="1">
    <source>
        <dbReference type="SAM" id="Phobius"/>
    </source>
</evidence>
<organism evidence="2 3">
    <name type="scientific">Verruconis gallopava</name>
    <dbReference type="NCBI Taxonomy" id="253628"/>
    <lineage>
        <taxon>Eukaryota</taxon>
        <taxon>Fungi</taxon>
        <taxon>Dikarya</taxon>
        <taxon>Ascomycota</taxon>
        <taxon>Pezizomycotina</taxon>
        <taxon>Dothideomycetes</taxon>
        <taxon>Pleosporomycetidae</taxon>
        <taxon>Venturiales</taxon>
        <taxon>Sympoventuriaceae</taxon>
        <taxon>Verruconis</taxon>
    </lineage>
</organism>
<dbReference type="EMBL" id="KN847554">
    <property type="protein sequence ID" value="KIW01562.1"/>
    <property type="molecule type" value="Genomic_DNA"/>
</dbReference>
<dbReference type="Proteomes" id="UP000053259">
    <property type="component" value="Unassembled WGS sequence"/>
</dbReference>
<dbReference type="HOGENOM" id="CLU_634748_0_0_1"/>
<sequence>MLSYPIIALPPLPGLISEFAALFPLVKHLSSLHRDHQIVGETALLCKLHVGLFPKLGFLTGLSRYLSCGSEFLDRASSRGLAGSTVWDVSWGSVFPCANGGLIDLVTLDVLSKPDIVMIGCCSQERGIKQSKSERPWYTGKWIVEGLSRLKQEPLKGCKHFSRPQVLHVLHFTRKQVNVRGIRGWSRMMEMRTFEVLRTILIVLIAGFFSLVGAYGCAIILVNGLICRWVSKTCIARRPVGYLDNNEDHDAWMLRAIHANSTTWHLYTGDRGVVDWILNKTMIEIPATKFHSIAARLLKMGNANQLMAMAYVAAHKGWDGVFLLAIMVADLILLWPSQGTQAARKWRKSEGIEVRSKSFAFTGRTIMIGAIQKLSGSKNTVWMNEILVPHPRREVWLSKLINDEEDNAPLNVDRANLTERDLKKVNLTAELSRGAATCISEHFRETNCFKLEV</sequence>
<keyword evidence="3" id="KW-1185">Reference proteome</keyword>
<keyword evidence="1" id="KW-0472">Membrane</keyword>
<keyword evidence="1" id="KW-1133">Transmembrane helix</keyword>
<feature type="transmembrane region" description="Helical" evidence="1">
    <location>
        <begin position="6"/>
        <end position="26"/>
    </location>
</feature>
<dbReference type="AlphaFoldDB" id="A0A0D1YL83"/>
<dbReference type="GeneID" id="27315011"/>
<keyword evidence="1" id="KW-0812">Transmembrane</keyword>
<proteinExistence type="predicted"/>
<dbReference type="RefSeq" id="XP_016211431.1">
    <property type="nucleotide sequence ID" value="XM_016360754.1"/>
</dbReference>
<dbReference type="InParanoid" id="A0A0D1YL83"/>
<dbReference type="VEuPathDB" id="FungiDB:PV09_07038"/>
<protein>
    <submittedName>
        <fullName evidence="2">Uncharacterized protein</fullName>
    </submittedName>
</protein>
<name>A0A0D1YL83_9PEZI</name>
<dbReference type="OrthoDB" id="3527261at2759"/>
<reference evidence="2 3" key="1">
    <citation type="submission" date="2015-01" db="EMBL/GenBank/DDBJ databases">
        <title>The Genome Sequence of Ochroconis gallopava CBS43764.</title>
        <authorList>
            <consortium name="The Broad Institute Genomics Platform"/>
            <person name="Cuomo C."/>
            <person name="de Hoog S."/>
            <person name="Gorbushina A."/>
            <person name="Stielow B."/>
            <person name="Teixiera M."/>
            <person name="Abouelleil A."/>
            <person name="Chapman S.B."/>
            <person name="Priest M."/>
            <person name="Young S.K."/>
            <person name="Wortman J."/>
            <person name="Nusbaum C."/>
            <person name="Birren B."/>
        </authorList>
    </citation>
    <scope>NUCLEOTIDE SEQUENCE [LARGE SCALE GENOMIC DNA]</scope>
    <source>
        <strain evidence="2 3">CBS 43764</strain>
    </source>
</reference>
<feature type="transmembrane region" description="Helical" evidence="1">
    <location>
        <begin position="196"/>
        <end position="222"/>
    </location>
</feature>
<gene>
    <name evidence="2" type="ORF">PV09_07038</name>
</gene>